<evidence type="ECO:0000313" key="1">
    <source>
        <dbReference type="EMBL" id="CAG6789333.1"/>
    </source>
</evidence>
<dbReference type="AlphaFoldDB" id="A0A8D9BQ71"/>
<proteinExistence type="predicted"/>
<organism evidence="1">
    <name type="scientific">Cacopsylla melanoneura</name>
    <dbReference type="NCBI Taxonomy" id="428564"/>
    <lineage>
        <taxon>Eukaryota</taxon>
        <taxon>Metazoa</taxon>
        <taxon>Ecdysozoa</taxon>
        <taxon>Arthropoda</taxon>
        <taxon>Hexapoda</taxon>
        <taxon>Insecta</taxon>
        <taxon>Pterygota</taxon>
        <taxon>Neoptera</taxon>
        <taxon>Paraneoptera</taxon>
        <taxon>Hemiptera</taxon>
        <taxon>Sternorrhyncha</taxon>
        <taxon>Psylloidea</taxon>
        <taxon>Psyllidae</taxon>
        <taxon>Psyllinae</taxon>
        <taxon>Cacopsylla</taxon>
    </lineage>
</organism>
<reference evidence="1" key="1">
    <citation type="submission" date="2021-05" db="EMBL/GenBank/DDBJ databases">
        <authorList>
            <person name="Alioto T."/>
            <person name="Alioto T."/>
            <person name="Gomez Garrido J."/>
        </authorList>
    </citation>
    <scope>NUCLEOTIDE SEQUENCE</scope>
</reference>
<name>A0A8D9BQ71_9HEMI</name>
<protein>
    <submittedName>
        <fullName evidence="1">Uncharacterized protein</fullName>
    </submittedName>
</protein>
<dbReference type="EMBL" id="HBUF01664484">
    <property type="protein sequence ID" value="CAG6789333.1"/>
    <property type="molecule type" value="Transcribed_RNA"/>
</dbReference>
<accession>A0A8D9BQ71</accession>
<sequence>MEQLGLEQLGQTIEEQLGQGHSIVAQQGRELSTVVQLEQLVHSKLWVLERQGHSRTVELEHSIELGRGWGHSIVELGQVLGRVRLGGTCSVSPSSRHHRRWDGIDPPRCCRPHCTVLEQMELSLVVLEPVGLLEQVLGAPQGRRVGHHQRLGTRSYQRCK</sequence>